<reference evidence="2" key="1">
    <citation type="submission" date="2017-05" db="UniProtKB">
        <authorList>
            <consortium name="EnsemblMetazoa"/>
        </authorList>
    </citation>
    <scope>IDENTIFICATION</scope>
</reference>
<accession>A0A1X7SQP9</accession>
<dbReference type="EnsemblMetazoa" id="Aqu2.1.04413_001">
    <property type="protein sequence ID" value="Aqu2.1.04413_001"/>
    <property type="gene ID" value="Aqu2.1.04413"/>
</dbReference>
<evidence type="ECO:0000313" key="2">
    <source>
        <dbReference type="EnsemblMetazoa" id="Aqu2.1.04413_001"/>
    </source>
</evidence>
<feature type="region of interest" description="Disordered" evidence="1">
    <location>
        <begin position="35"/>
        <end position="117"/>
    </location>
</feature>
<name>A0A1X7SQP9_AMPQE</name>
<dbReference type="AlphaFoldDB" id="A0A1X7SQP9"/>
<proteinExistence type="predicted"/>
<evidence type="ECO:0000256" key="1">
    <source>
        <dbReference type="SAM" id="MobiDB-lite"/>
    </source>
</evidence>
<dbReference type="InParanoid" id="A0A1X7SQP9"/>
<feature type="compositionally biased region" description="Basic and acidic residues" evidence="1">
    <location>
        <begin position="35"/>
        <end position="48"/>
    </location>
</feature>
<protein>
    <submittedName>
        <fullName evidence="2">Uncharacterized protein</fullName>
    </submittedName>
</protein>
<feature type="compositionally biased region" description="Polar residues" evidence="1">
    <location>
        <begin position="62"/>
        <end position="71"/>
    </location>
</feature>
<sequence>FVAGFVASFVIVLPINAGVCFWAKKHYKRFPHYDRDTEGDTVRYDNNKDFPQVMLKSKPQPKLSTVKTSRPQSPPVASEQMQKQSYERNEDIVEQHEDYEGLDMEAVQPQEIYEDIH</sequence>
<organism evidence="2">
    <name type="scientific">Amphimedon queenslandica</name>
    <name type="common">Sponge</name>
    <dbReference type="NCBI Taxonomy" id="400682"/>
    <lineage>
        <taxon>Eukaryota</taxon>
        <taxon>Metazoa</taxon>
        <taxon>Porifera</taxon>
        <taxon>Demospongiae</taxon>
        <taxon>Heteroscleromorpha</taxon>
        <taxon>Haplosclerida</taxon>
        <taxon>Niphatidae</taxon>
        <taxon>Amphimedon</taxon>
    </lineage>
</organism>
<feature type="compositionally biased region" description="Basic and acidic residues" evidence="1">
    <location>
        <begin position="85"/>
        <end position="99"/>
    </location>
</feature>